<gene>
    <name evidence="3" type="ORF">ENS56_09405</name>
</gene>
<sequence>MKILILALSGIGDALMFTPALRLLKQELPQSEIDVMVMFGGAKEIFRNNPHINKVIHFNFLKEGVTKSLRFVLSLRGKYDVTINVYPSNRKEYNIISFLIGAKKRVAAQYLRMNAENLGWLNNLTVEENDLTHNVQTNIRMVEKLIGKDINVKSEDELKLQIFFSDDDYAFSQNYFREKNISEKDFVIGFHPGCATLKNHIKRRWEPEKFSLLATKLIEKYSAKILIFGGPEESELKQEIRENVASENVIVVETATLLQSSAIMKRCNLFVTNDSALMHIASALQLPVVAIIGPTNKNYIHPWKTRYKIASLNLECAPCFFYSPKPLTCKRDDVKFKCIKELNVDLVLNTVNQFMKELDYV</sequence>
<dbReference type="PANTHER" id="PTHR30160:SF1">
    <property type="entry name" value="LIPOPOLYSACCHARIDE 1,2-N-ACETYLGLUCOSAMINETRANSFERASE-RELATED"/>
    <property type="match status" value="1"/>
</dbReference>
<comment type="caution">
    <text evidence="3">The sequence shown here is derived from an EMBL/GenBank/DDBJ whole genome shotgun (WGS) entry which is preliminary data.</text>
</comment>
<dbReference type="SUPFAM" id="SSF53756">
    <property type="entry name" value="UDP-Glycosyltransferase/glycogen phosphorylase"/>
    <property type="match status" value="1"/>
</dbReference>
<dbReference type="InterPro" id="IPR051199">
    <property type="entry name" value="LPS_LOS_Heptosyltrfase"/>
</dbReference>
<accession>A0A832DHT4</accession>
<dbReference type="Gene3D" id="3.40.50.2000">
    <property type="entry name" value="Glycogen Phosphorylase B"/>
    <property type="match status" value="2"/>
</dbReference>
<keyword evidence="1" id="KW-0328">Glycosyltransferase</keyword>
<protein>
    <submittedName>
        <fullName evidence="3">Glycosyltransferase family 9 protein</fullName>
    </submittedName>
</protein>
<proteinExistence type="predicted"/>
<reference evidence="3" key="1">
    <citation type="journal article" date="2020" name="mSystems">
        <title>Genome- and Community-Level Interaction Insights into Carbon Utilization and Element Cycling Functions of Hydrothermarchaeota in Hydrothermal Sediment.</title>
        <authorList>
            <person name="Zhou Z."/>
            <person name="Liu Y."/>
            <person name="Xu W."/>
            <person name="Pan J."/>
            <person name="Luo Z.H."/>
            <person name="Li M."/>
        </authorList>
    </citation>
    <scope>NUCLEOTIDE SEQUENCE [LARGE SCALE GENOMIC DNA]</scope>
    <source>
        <strain evidence="3">SpSt-500</strain>
    </source>
</reference>
<dbReference type="EMBL" id="DSVI01000011">
    <property type="protein sequence ID" value="HGT48240.1"/>
    <property type="molecule type" value="Genomic_DNA"/>
</dbReference>
<name>A0A832DHT4_9BACT</name>
<dbReference type="Pfam" id="PF01075">
    <property type="entry name" value="Glyco_transf_9"/>
    <property type="match status" value="1"/>
</dbReference>
<evidence type="ECO:0000256" key="1">
    <source>
        <dbReference type="ARBA" id="ARBA00022676"/>
    </source>
</evidence>
<dbReference type="PANTHER" id="PTHR30160">
    <property type="entry name" value="TETRAACYLDISACCHARIDE 4'-KINASE-RELATED"/>
    <property type="match status" value="1"/>
</dbReference>
<evidence type="ECO:0000313" key="3">
    <source>
        <dbReference type="EMBL" id="HGT48240.1"/>
    </source>
</evidence>
<dbReference type="GO" id="GO:0008713">
    <property type="term" value="F:ADP-heptose-lipopolysaccharide heptosyltransferase activity"/>
    <property type="evidence" value="ECO:0007669"/>
    <property type="project" value="TreeGrafter"/>
</dbReference>
<dbReference type="GO" id="GO:0009244">
    <property type="term" value="P:lipopolysaccharide core region biosynthetic process"/>
    <property type="evidence" value="ECO:0007669"/>
    <property type="project" value="TreeGrafter"/>
</dbReference>
<dbReference type="InterPro" id="IPR002201">
    <property type="entry name" value="Glyco_trans_9"/>
</dbReference>
<keyword evidence="2 3" id="KW-0808">Transferase</keyword>
<dbReference type="AlphaFoldDB" id="A0A832DHT4"/>
<dbReference type="CDD" id="cd03789">
    <property type="entry name" value="GT9_LPS_heptosyltransferase"/>
    <property type="match status" value="1"/>
</dbReference>
<dbReference type="GO" id="GO:0005829">
    <property type="term" value="C:cytosol"/>
    <property type="evidence" value="ECO:0007669"/>
    <property type="project" value="TreeGrafter"/>
</dbReference>
<evidence type="ECO:0000256" key="2">
    <source>
        <dbReference type="ARBA" id="ARBA00022679"/>
    </source>
</evidence>
<organism evidence="3">
    <name type="scientific">Ignavibacterium album</name>
    <dbReference type="NCBI Taxonomy" id="591197"/>
    <lineage>
        <taxon>Bacteria</taxon>
        <taxon>Pseudomonadati</taxon>
        <taxon>Ignavibacteriota</taxon>
        <taxon>Ignavibacteria</taxon>
        <taxon>Ignavibacteriales</taxon>
        <taxon>Ignavibacteriaceae</taxon>
        <taxon>Ignavibacterium</taxon>
    </lineage>
</organism>